<feature type="signal peptide" evidence="1">
    <location>
        <begin position="1"/>
        <end position="32"/>
    </location>
</feature>
<protein>
    <recommendedName>
        <fullName evidence="4">Secreted protein</fullName>
    </recommendedName>
</protein>
<sequence length="118" mass="11581">MFAPLKNSSRKVAVAAAGLSFLALSAPLSACAAGTEVVVTPAVSQACQAMGLHPANSDFAACTNVLTHVKGAHAQVSAQVGREQQACAAAGATPGSADFNACVDNLDAALTAQALSAN</sequence>
<feature type="chain" id="PRO_5013395081" description="Secreted protein" evidence="1">
    <location>
        <begin position="33"/>
        <end position="118"/>
    </location>
</feature>
<evidence type="ECO:0008006" key="4">
    <source>
        <dbReference type="Google" id="ProtNLM"/>
    </source>
</evidence>
<proteinExistence type="predicted"/>
<dbReference type="KEGG" id="nao:Y958_19585"/>
<organism evidence="2 3">
    <name type="scientific">Nitrospirillum viridazoti CBAmc</name>
    <dbReference type="NCBI Taxonomy" id="1441467"/>
    <lineage>
        <taxon>Bacteria</taxon>
        <taxon>Pseudomonadati</taxon>
        <taxon>Pseudomonadota</taxon>
        <taxon>Alphaproteobacteria</taxon>
        <taxon>Rhodospirillales</taxon>
        <taxon>Azospirillaceae</taxon>
        <taxon>Nitrospirillum</taxon>
        <taxon>Nitrospirillum viridazoti</taxon>
    </lineage>
</organism>
<evidence type="ECO:0000313" key="3">
    <source>
        <dbReference type="Proteomes" id="UP000197153"/>
    </source>
</evidence>
<evidence type="ECO:0000313" key="2">
    <source>
        <dbReference type="EMBL" id="ASG23064.1"/>
    </source>
</evidence>
<keyword evidence="1" id="KW-0732">Signal</keyword>
<reference evidence="2 3" key="1">
    <citation type="submission" date="2017-06" db="EMBL/GenBank/DDBJ databases">
        <title>Complete genome sequence of Nitrospirillum amazonense strain CBAmC, an endophytic nitrogen-fixing and plant growth-promoting bacterium, isolated from sugarcane.</title>
        <authorList>
            <person name="Schwab S."/>
            <person name="dos Santos Teixeira K.R."/>
            <person name="Simoes Araujo J.L."/>
            <person name="Soares Vidal M."/>
            <person name="Borges de Freitas H.R."/>
            <person name="Rivello Crivelaro A.L."/>
            <person name="Bueno de Camargo Nunes A."/>
            <person name="dos Santos C.M."/>
            <person name="Palmeira da Silva Rosa D."/>
            <person name="da Silva Padilha D."/>
            <person name="da Silva E."/>
            <person name="Araujo Terra L."/>
            <person name="Soares Mendes V."/>
            <person name="Farinelli L."/>
            <person name="Magalhaes Cruz L."/>
            <person name="Baldani J.I."/>
        </authorList>
    </citation>
    <scope>NUCLEOTIDE SEQUENCE [LARGE SCALE GENOMIC DNA]</scope>
    <source>
        <strain evidence="2 3">CBAmC</strain>
    </source>
</reference>
<dbReference type="RefSeq" id="WP_088873599.1">
    <property type="nucleotide sequence ID" value="NZ_CP022111.1"/>
</dbReference>
<dbReference type="EMBL" id="CP022111">
    <property type="protein sequence ID" value="ASG23064.1"/>
    <property type="molecule type" value="Genomic_DNA"/>
</dbReference>
<keyword evidence="3" id="KW-1185">Reference proteome</keyword>
<name>A0A248JXY9_9PROT</name>
<dbReference type="Proteomes" id="UP000197153">
    <property type="component" value="Chromosome 2"/>
</dbReference>
<dbReference type="AlphaFoldDB" id="A0A248JXY9"/>
<evidence type="ECO:0000256" key="1">
    <source>
        <dbReference type="SAM" id="SignalP"/>
    </source>
</evidence>
<gene>
    <name evidence="2" type="ORF">Y958_19585</name>
</gene>
<accession>A0A248JXY9</accession>